<feature type="compositionally biased region" description="Low complexity" evidence="1">
    <location>
        <begin position="13"/>
        <end position="24"/>
    </location>
</feature>
<dbReference type="OrthoDB" id="783877at2759"/>
<evidence type="ECO:0000313" key="3">
    <source>
        <dbReference type="Proteomes" id="UP000029121"/>
    </source>
</evidence>
<name>R0ICW5_9BRAS</name>
<keyword evidence="3" id="KW-1185">Reference proteome</keyword>
<sequence length="457" mass="50485">FHLLSVSPLQPRSSSVGDSSEDSSLQFPPQDFGESLVLFCWFAMTLLEAISNAVTIQDRVDSQSDYPIPLSHDGIFANLKPKLENPNPGTLVNPISGWGISGSDVEVIDLGKKFSSKLKRKLKNTNGFVKDEFVRMLKQFLENIGEKVGISEDELKNLKKNTELLMGTNAAGLVLGDQAGPEIHKLVEKNGVLMGRDVSCLVLKGCIHLEMWELVEILISNSLVDHSSYSYLVSNLVEKQRSDLLCVVIKQASDLGATELLSILKYFLCPSKEAISNMVNVREEWDSEAMLAIEKVSNTELSKKSKVAEEASILLMVAHDGFSTSELCLHYLLASRNIDEVMFASAVSKLNGNEMSSFIRYLSKWMKKYEMFPQAGPCPKAASKLGLKLCNWIPELEDITKCLGLIIDENFSTMVLHSNLHEELKSIARVADGLASESKLCCFVANALESLKVASRN</sequence>
<evidence type="ECO:0000256" key="1">
    <source>
        <dbReference type="SAM" id="MobiDB-lite"/>
    </source>
</evidence>
<dbReference type="PANTHER" id="PTHR37181">
    <property type="entry name" value="F6A14.6 PROTEIN"/>
    <property type="match status" value="1"/>
</dbReference>
<organism evidence="2 3">
    <name type="scientific">Capsella rubella</name>
    <dbReference type="NCBI Taxonomy" id="81985"/>
    <lineage>
        <taxon>Eukaryota</taxon>
        <taxon>Viridiplantae</taxon>
        <taxon>Streptophyta</taxon>
        <taxon>Embryophyta</taxon>
        <taxon>Tracheophyta</taxon>
        <taxon>Spermatophyta</taxon>
        <taxon>Magnoliopsida</taxon>
        <taxon>eudicotyledons</taxon>
        <taxon>Gunneridae</taxon>
        <taxon>Pentapetalae</taxon>
        <taxon>rosids</taxon>
        <taxon>malvids</taxon>
        <taxon>Brassicales</taxon>
        <taxon>Brassicaceae</taxon>
        <taxon>Camelineae</taxon>
        <taxon>Capsella</taxon>
    </lineage>
</organism>
<dbReference type="AlphaFoldDB" id="R0ICW5"/>
<dbReference type="STRING" id="81985.R0ICW5"/>
<feature type="non-terminal residue" evidence="2">
    <location>
        <position position="1"/>
    </location>
</feature>
<accession>R0ICW5</accession>
<dbReference type="Proteomes" id="UP000029121">
    <property type="component" value="Unassembled WGS sequence"/>
</dbReference>
<reference evidence="3" key="1">
    <citation type="journal article" date="2013" name="Nat. Genet.">
        <title>The Capsella rubella genome and the genomic consequences of rapid mating system evolution.</title>
        <authorList>
            <person name="Slotte T."/>
            <person name="Hazzouri K.M."/>
            <person name="Agren J.A."/>
            <person name="Koenig D."/>
            <person name="Maumus F."/>
            <person name="Guo Y.L."/>
            <person name="Steige K."/>
            <person name="Platts A.E."/>
            <person name="Escobar J.S."/>
            <person name="Newman L.K."/>
            <person name="Wang W."/>
            <person name="Mandakova T."/>
            <person name="Vello E."/>
            <person name="Smith L.M."/>
            <person name="Henz S.R."/>
            <person name="Steffen J."/>
            <person name="Takuno S."/>
            <person name="Brandvain Y."/>
            <person name="Coop G."/>
            <person name="Andolfatto P."/>
            <person name="Hu T.T."/>
            <person name="Blanchette M."/>
            <person name="Clark R.M."/>
            <person name="Quesneville H."/>
            <person name="Nordborg M."/>
            <person name="Gaut B.S."/>
            <person name="Lysak M.A."/>
            <person name="Jenkins J."/>
            <person name="Grimwood J."/>
            <person name="Chapman J."/>
            <person name="Prochnik S."/>
            <person name="Shu S."/>
            <person name="Rokhsar D."/>
            <person name="Schmutz J."/>
            <person name="Weigel D."/>
            <person name="Wright S.I."/>
        </authorList>
    </citation>
    <scope>NUCLEOTIDE SEQUENCE [LARGE SCALE GENOMIC DNA]</scope>
    <source>
        <strain evidence="3">cv. Monte Gargano</strain>
    </source>
</reference>
<proteinExistence type="predicted"/>
<dbReference type="eggNOG" id="ENOG502QW45">
    <property type="taxonomic scope" value="Eukaryota"/>
</dbReference>
<evidence type="ECO:0000313" key="2">
    <source>
        <dbReference type="EMBL" id="EOA40359.1"/>
    </source>
</evidence>
<dbReference type="KEGG" id="crb:17899422"/>
<feature type="region of interest" description="Disordered" evidence="1">
    <location>
        <begin position="1"/>
        <end position="26"/>
    </location>
</feature>
<protein>
    <submittedName>
        <fullName evidence="2">Uncharacterized protein</fullName>
    </submittedName>
</protein>
<dbReference type="PANTHER" id="PTHR37181:SF1">
    <property type="entry name" value="F6A14.6 PROTEIN"/>
    <property type="match status" value="1"/>
</dbReference>
<dbReference type="EMBL" id="KB870805">
    <property type="protein sequence ID" value="EOA40359.1"/>
    <property type="molecule type" value="Genomic_DNA"/>
</dbReference>
<gene>
    <name evidence="2" type="ORF">CARUB_v10009088mg</name>
</gene>